<dbReference type="EMBL" id="CAJNOU010004155">
    <property type="protein sequence ID" value="CAF1429196.1"/>
    <property type="molecule type" value="Genomic_DNA"/>
</dbReference>
<comment type="caution">
    <text evidence="2">The sequence shown here is derived from an EMBL/GenBank/DDBJ whole genome shotgun (WGS) entry which is preliminary data.</text>
</comment>
<proteinExistence type="predicted"/>
<dbReference type="SUPFAM" id="SSF57414">
    <property type="entry name" value="Hairpin loop containing domain-like"/>
    <property type="match status" value="1"/>
</dbReference>
<reference evidence="2" key="1">
    <citation type="submission" date="2021-02" db="EMBL/GenBank/DDBJ databases">
        <authorList>
            <person name="Nowell W R."/>
        </authorList>
    </citation>
    <scope>NUCLEOTIDE SEQUENCE</scope>
</reference>
<evidence type="ECO:0000313" key="2">
    <source>
        <dbReference type="EMBL" id="CAF1429196.1"/>
    </source>
</evidence>
<dbReference type="AlphaFoldDB" id="A0A815MT69"/>
<accession>A0A815MT69</accession>
<organism evidence="2 3">
    <name type="scientific">Rotaria sordida</name>
    <dbReference type="NCBI Taxonomy" id="392033"/>
    <lineage>
        <taxon>Eukaryota</taxon>
        <taxon>Metazoa</taxon>
        <taxon>Spiralia</taxon>
        <taxon>Gnathifera</taxon>
        <taxon>Rotifera</taxon>
        <taxon>Eurotatoria</taxon>
        <taxon>Bdelloidea</taxon>
        <taxon>Philodinida</taxon>
        <taxon>Philodinidae</taxon>
        <taxon>Rotaria</taxon>
    </lineage>
</organism>
<evidence type="ECO:0000259" key="1">
    <source>
        <dbReference type="PROSITE" id="PS50948"/>
    </source>
</evidence>
<feature type="domain" description="Apple" evidence="1">
    <location>
        <begin position="9"/>
        <end position="88"/>
    </location>
</feature>
<evidence type="ECO:0000313" key="3">
    <source>
        <dbReference type="Proteomes" id="UP000663889"/>
    </source>
</evidence>
<name>A0A815MT69_9BILA</name>
<protein>
    <recommendedName>
        <fullName evidence="1">Apple domain-containing protein</fullName>
    </recommendedName>
</protein>
<dbReference type="Proteomes" id="UP000663889">
    <property type="component" value="Unassembled WGS sequence"/>
</dbReference>
<gene>
    <name evidence="2" type="ORF">SEV965_LOCUS32657</name>
</gene>
<sequence>MALNYLENCFYEKHSNIALHGYNDLHDRWISDFDCFDRCLRIDPQKCRSFEHWHRNGYGLCVRANISLNDYPLIMRHNGFVDYYEIVCRKDNKVLKLSTIHCPNDQLFVTIQLNGIDPNNVLLGDRNCKTNWSNETHAQFITHINDCSLILTNDSIIGKLRWKNVHKNNNSIKQYERFFVCLHNINQIHLFHRTSTTATLSDSRNPLLVHINHNENSKDDQQINSTYRIALTWTLHNRSHFCPESCFISLYSFINITLDDLSLISSKFLIDSCDLKALYPYTNYVRSRRLIYQGCSIDPTVIHVLRNSSSLSIFHFSFYLYHILKEPIPFQIQCKILHNDDNNEIQRNIDCSSSFINNNHNDRLSMNKNDKRDYIYKLFRSSKVYVTRQLPSIEHEHELFHSSTISIATVHYAECCLFAFFVLIFKCNLE</sequence>
<dbReference type="InterPro" id="IPR003609">
    <property type="entry name" value="Pan_app"/>
</dbReference>
<dbReference type="PROSITE" id="PS50948">
    <property type="entry name" value="PAN"/>
    <property type="match status" value="1"/>
</dbReference>